<name>A0A7C3UPP8_UNCW3</name>
<protein>
    <submittedName>
        <fullName evidence="2">dTDP-4-dehydrorhamnose 3,5-epimerase</fullName>
    </submittedName>
</protein>
<dbReference type="InterPro" id="IPR000888">
    <property type="entry name" value="RmlC-like"/>
</dbReference>
<reference evidence="2" key="1">
    <citation type="journal article" date="2020" name="mSystems">
        <title>Genome- and Community-Level Interaction Insights into Carbon Utilization and Element Cycling Functions of Hydrothermarchaeota in Hydrothermal Sediment.</title>
        <authorList>
            <person name="Zhou Z."/>
            <person name="Liu Y."/>
            <person name="Xu W."/>
            <person name="Pan J."/>
            <person name="Luo Z.H."/>
            <person name="Li M."/>
        </authorList>
    </citation>
    <scope>NUCLEOTIDE SEQUENCE [LARGE SCALE GENOMIC DNA]</scope>
    <source>
        <strain evidence="2">SpSt-906</strain>
    </source>
</reference>
<dbReference type="EMBL" id="DTMQ01000035">
    <property type="protein sequence ID" value="HGE99405.1"/>
    <property type="molecule type" value="Genomic_DNA"/>
</dbReference>
<dbReference type="InterPro" id="IPR014710">
    <property type="entry name" value="RmlC-like_jellyroll"/>
</dbReference>
<dbReference type="Pfam" id="PF00908">
    <property type="entry name" value="dTDP_sugar_isom"/>
    <property type="match status" value="1"/>
</dbReference>
<dbReference type="Gene3D" id="2.60.120.10">
    <property type="entry name" value="Jelly Rolls"/>
    <property type="match status" value="1"/>
</dbReference>
<dbReference type="PANTHER" id="PTHR21047:SF2">
    <property type="entry name" value="THYMIDINE DIPHOSPHO-4-KETO-RHAMNOSE 3,5-EPIMERASE"/>
    <property type="match status" value="1"/>
</dbReference>
<evidence type="ECO:0000313" key="2">
    <source>
        <dbReference type="EMBL" id="HGE99405.1"/>
    </source>
</evidence>
<dbReference type="GO" id="GO:0019305">
    <property type="term" value="P:dTDP-rhamnose biosynthetic process"/>
    <property type="evidence" value="ECO:0007669"/>
    <property type="project" value="TreeGrafter"/>
</dbReference>
<dbReference type="AlphaFoldDB" id="A0A7C3UPP8"/>
<accession>A0A7C3UPP8</accession>
<proteinExistence type="predicted"/>
<feature type="site" description="Participates in a stacking interaction with the thymidine ring of dTDP-4-oxo-6-deoxyglucose" evidence="1">
    <location>
        <position position="134"/>
    </location>
</feature>
<comment type="caution">
    <text evidence="2">The sequence shown here is derived from an EMBL/GenBank/DDBJ whole genome shotgun (WGS) entry which is preliminary data.</text>
</comment>
<evidence type="ECO:0000256" key="1">
    <source>
        <dbReference type="PIRSR" id="PIRSR600888-3"/>
    </source>
</evidence>
<dbReference type="GO" id="GO:0008830">
    <property type="term" value="F:dTDP-4-dehydrorhamnose 3,5-epimerase activity"/>
    <property type="evidence" value="ECO:0007669"/>
    <property type="project" value="InterPro"/>
</dbReference>
<organism evidence="2">
    <name type="scientific">candidate division WOR-3 bacterium</name>
    <dbReference type="NCBI Taxonomy" id="2052148"/>
    <lineage>
        <taxon>Bacteria</taxon>
        <taxon>Bacteria division WOR-3</taxon>
    </lineage>
</organism>
<dbReference type="GO" id="GO:0000271">
    <property type="term" value="P:polysaccharide biosynthetic process"/>
    <property type="evidence" value="ECO:0007669"/>
    <property type="project" value="TreeGrafter"/>
</dbReference>
<dbReference type="GO" id="GO:0005829">
    <property type="term" value="C:cytosol"/>
    <property type="evidence" value="ECO:0007669"/>
    <property type="project" value="TreeGrafter"/>
</dbReference>
<sequence>MKGFKFGPIAGVIIEDLKKNADERGWLTELFRQDEMEKEIYPVMAYLSLTFPGKSRGPHEHKEQTDCFCFLGIGTFQLSLWDNRPNSPTYGNQIVLTITEGELKRVIVPPGVVHGYKNIGSNPAYIFNLPNRLYKGWGRKEEVDEIRYEDKPSPFRL</sequence>
<gene>
    <name evidence="2" type="ORF">ENX07_04970</name>
</gene>
<dbReference type="SUPFAM" id="SSF51182">
    <property type="entry name" value="RmlC-like cupins"/>
    <property type="match status" value="1"/>
</dbReference>
<dbReference type="InterPro" id="IPR011051">
    <property type="entry name" value="RmlC_Cupin_sf"/>
</dbReference>
<dbReference type="PANTHER" id="PTHR21047">
    <property type="entry name" value="DTDP-6-DEOXY-D-GLUCOSE-3,5 EPIMERASE"/>
    <property type="match status" value="1"/>
</dbReference>